<dbReference type="SMART" id="SM00136">
    <property type="entry name" value="LamNT"/>
    <property type="match status" value="1"/>
</dbReference>
<feature type="disulfide bond" evidence="14">
    <location>
        <begin position="1413"/>
        <end position="1425"/>
    </location>
</feature>
<evidence type="ECO:0000256" key="2">
    <source>
        <dbReference type="ARBA" id="ARBA00004316"/>
    </source>
</evidence>
<feature type="disulfide bond" evidence="14">
    <location>
        <begin position="1887"/>
        <end position="1896"/>
    </location>
</feature>
<dbReference type="Pfam" id="PF00053">
    <property type="entry name" value="EGF_laminin"/>
    <property type="match status" value="20"/>
</dbReference>
<keyword evidence="5" id="KW-0732">Signal</keyword>
<evidence type="ECO:0008006" key="21">
    <source>
        <dbReference type="Google" id="ProtNLM"/>
    </source>
</evidence>
<feature type="domain" description="Laminin EGF-like" evidence="16">
    <location>
        <begin position="1915"/>
        <end position="1961"/>
    </location>
</feature>
<dbReference type="PROSITE" id="PS51117">
    <property type="entry name" value="LAMININ_NTER"/>
    <property type="match status" value="1"/>
</dbReference>
<evidence type="ECO:0000259" key="17">
    <source>
        <dbReference type="PROSITE" id="PS51115"/>
    </source>
</evidence>
<comment type="subcellular location">
    <subcellularLocation>
        <location evidence="2">Cell projection</location>
    </subcellularLocation>
    <subcellularLocation>
        <location evidence="1">Secreted</location>
        <location evidence="1">Extracellular space</location>
        <location evidence="1">Extracellular matrix</location>
        <location evidence="1">Basement membrane</location>
    </subcellularLocation>
</comment>
<evidence type="ECO:0000256" key="12">
    <source>
        <dbReference type="ARBA" id="ARBA00023273"/>
    </source>
</evidence>
<feature type="disulfide bond" evidence="14">
    <location>
        <begin position="453"/>
        <end position="465"/>
    </location>
</feature>
<dbReference type="InterPro" id="IPR000034">
    <property type="entry name" value="Laminin_IV"/>
</dbReference>
<dbReference type="PROSITE" id="PS50027">
    <property type="entry name" value="EGF_LAM_2"/>
    <property type="match status" value="13"/>
</dbReference>
<dbReference type="PANTHER" id="PTHR10574">
    <property type="entry name" value="NETRIN/LAMININ-RELATED"/>
    <property type="match status" value="1"/>
</dbReference>
<dbReference type="FunFam" id="2.60.120.260:FF:000092">
    <property type="entry name" value="Laminin subunit alpha-3"/>
    <property type="match status" value="1"/>
</dbReference>
<dbReference type="GO" id="GO:0071711">
    <property type="term" value="P:basement membrane organization"/>
    <property type="evidence" value="ECO:0007669"/>
    <property type="project" value="UniProtKB-ARBA"/>
</dbReference>
<keyword evidence="4" id="KW-0272">Extracellular matrix</keyword>
<feature type="disulfide bond" evidence="14">
    <location>
        <begin position="1275"/>
        <end position="1287"/>
    </location>
</feature>
<evidence type="ECO:0000256" key="10">
    <source>
        <dbReference type="ARBA" id="ARBA00023157"/>
    </source>
</evidence>
<dbReference type="FunFam" id="2.10.25.10:FF:000388">
    <property type="entry name" value="Laminin subunit alpha"/>
    <property type="match status" value="1"/>
</dbReference>
<dbReference type="EMBL" id="JALNTZ010000002">
    <property type="protein sequence ID" value="KAJ3662817.1"/>
    <property type="molecule type" value="Genomic_DNA"/>
</dbReference>
<dbReference type="Pfam" id="PF00052">
    <property type="entry name" value="Laminin_B"/>
    <property type="match status" value="1"/>
</dbReference>
<organism evidence="19 20">
    <name type="scientific">Zophobas morio</name>
    <dbReference type="NCBI Taxonomy" id="2755281"/>
    <lineage>
        <taxon>Eukaryota</taxon>
        <taxon>Metazoa</taxon>
        <taxon>Ecdysozoa</taxon>
        <taxon>Arthropoda</taxon>
        <taxon>Hexapoda</taxon>
        <taxon>Insecta</taxon>
        <taxon>Pterygota</taxon>
        <taxon>Neoptera</taxon>
        <taxon>Endopterygota</taxon>
        <taxon>Coleoptera</taxon>
        <taxon>Polyphaga</taxon>
        <taxon>Cucujiformia</taxon>
        <taxon>Tenebrionidae</taxon>
        <taxon>Zophobas</taxon>
    </lineage>
</organism>
<proteinExistence type="predicted"/>
<dbReference type="CDD" id="cd02795">
    <property type="entry name" value="CBM6-CBM35-CBM36_like"/>
    <property type="match status" value="1"/>
</dbReference>
<dbReference type="PROSITE" id="PS01248">
    <property type="entry name" value="EGF_LAM_1"/>
    <property type="match status" value="6"/>
</dbReference>
<evidence type="ECO:0000256" key="7">
    <source>
        <dbReference type="ARBA" id="ARBA00022869"/>
    </source>
</evidence>
<feature type="domain" description="Laminin EGF-like" evidence="16">
    <location>
        <begin position="1868"/>
        <end position="1914"/>
    </location>
</feature>
<dbReference type="FunFam" id="2.10.25.10:FF:000083">
    <property type="entry name" value="Laminin subunit alpha"/>
    <property type="match status" value="1"/>
</dbReference>
<feature type="domain" description="Laminin EGF-like" evidence="16">
    <location>
        <begin position="1321"/>
        <end position="1365"/>
    </location>
</feature>
<feature type="disulfide bond" evidence="14">
    <location>
        <begin position="1277"/>
        <end position="1294"/>
    </location>
</feature>
<feature type="domain" description="Laminin EGF-like" evidence="16">
    <location>
        <begin position="1275"/>
        <end position="1320"/>
    </location>
</feature>
<feature type="coiled-coil region" evidence="15">
    <location>
        <begin position="2072"/>
        <end position="2127"/>
    </location>
</feature>
<sequence>MHPPEFAVDGMETWWQSPPLSRGMKYNEVNLTIDLGQEFHVAYVFIRMGNSPRPGLWVLEKSADYGSTFKPWQYFSDSPDDCQTYFGRESLQPISRDDSVICTTEYSKIVPLEGGEIPISLLNNRPSANHYFNSTVLQEWTRATNVRLRLLRTKNLLGHLMSVARQDPTVTRRYFYSIKDISIGGRCMCNGHADTCDIQDSQDPSVLLCRCQHNTCGAKCDSCCPGFEQKKWRQSKIDDPFVCEPCNCFYHSNECVYDEETDRQRLSLDIHGRYDGGGVCQNCQHNTDGINCNKCKPTFYRPYDKHWNETDVCRPCDCNHFYSTGNCAEGSGQCECRKEFKPPRCDDCSFGYFGYPDCRPCECFLNGTKDLQCAAQNGQCPCLYNFGGHYCKECAPGYFSFPSCKHCECNPVGAVSQTCDQETGNCTCNNNFGGKHCDECQAGYFNYPSCSYCNCDIKGTKEGICDKQSGQCICKEGYGGDRCDTCLLGYYGFPDCKPCNCSKVGSLGFSCSATGKCQCSVNYAGKTCDQCSPGYYKYPECLPCECDSHGSNGVSCDNEGKCECHYNFAGQRCDGCKEGFYNFPQCEDCNCHPAGVVAGFAGCGSVPAGELCQCKERVEGRICNKCGPLYWNLNVNNPQGCEECNCNIPGVLGGIAVCDSDSGECVCKSLVVARGCTECADGTYDLQEENLFGCSDCDCDVGGAVNNICDKNSGQCLCHSRVTGRTCKEPLQAHYFPTLYQYQYEVEDGHTPANTLVRYANDEDIFPQYSWKGYAVFSLLQNKILQDIHIFKPSLYRMVLRFVNPNPETVIGKIKITPDNPSDNEQEFQVQFKNSSAPAFVTVSGATGNTPSPFVMNPGRWQIGIEVHKNLLLDYFVLLPEDFYLATILNKKVEKPCTTDDLGLCRDHTYLNLTDYSITYGAGGYIPEGRRIGKLREYFQDTQHLSKIGVGNRVPTLNLAQPEVSFNITVNKPGQYVIVINYVTPNEDQRTHKVDAVLRSGDHTTQGQTVLYSCPYTTLCRQVVTTSDGIVAAQRVDGNEIAVNLKGSNSDVGIHSVVAIPFEQWSLDYIKPKSVCIRKDGKCIASSFQNPPETKKIQFEENYAPLATTLLNTTYMWLNPNYNTIDLKGKVPSPGDYSFVVHYYQPNFQDFDVKVLMQNGQFYEATLPVNYCPSLSGCRATIKQADGNSKFSLTENFMLTLKEPDSKNVYLDYLLVIPADFYNDRYLEEEDVDRTGEFISTCGSNHFNINTTAEGFCRDSVFSITAGHNSGALPCRCDYDGSLSFECDKFGGQCQCKPNIIGRTCEACKTGFFGFPDCKPCNCPTIAYCEPTDGRCICPPHVEGERCDQCKPLTYGYDPIIGCEECNCNVLGIQGSLQCDLNNGSCHCKENVVGRQCNKCLAGHYAFPYCENCACDTRGTNNDICDQQTAECFCKKNVVGPQCETCREGTFNLQESNQDGCTECFCFSKTTRCASSKLIRIPIIQMDEWQLVELDLDTKLGINRLNLTVENTEDYTIDAVFDKTDNENITIYFSAPSDYIGKKLTTYGGFLNYTLYYTITPGEGSAVSEPDVILKGRKTYLVYSSYEQPAADEEYPASVQFVEDNFELPTGIPARRDHIMEVLEDLQGIYIRATYWTGTVTTKLSNVLQDEAIPYQHYTGDNRNILLADTVEECRCPENYQGLSCEECAPGYYRIETGPHGGYCVPCQCHGHATECDVATGICINCTHNTRGDHCEQCEVGYHGNALAGTSRDCLICACPLPVASNNFATGCDVSSDGEKISCDCKEGYFGGRCQSCAAGFYGRPEVLGDICKPCQCSGNINPDDPGSCDTASGDCLRCLNNTFGKACSLCAPGYFGDAVVLKDCQSCICDDVGTDHCNSFTGECVCKPNVIGEKCDRCEDTHYGFQTGAGCVPCDCGDASESARCDDVTGQCRCKPGAAGRPCDRCAAGYWNYTEEGCVSCGCKSDYSRGFGCNAQTGQCECLQGVIGEKCDQCPHRWVFVPDYGCHQCDSCTHALLDDTDGLRALIDPIILEFDSANSGYFTRRKLENMRELLRELEPKFNEVDPKQISLDIYIEELQTLEQDSKNLNRKANYSLENSDSLKTNSADLKETAEILLDDVQNAEDDSIRVIEGIDKISFQLNKDENPEIDSAVQEGVEILNAIKRYNLTERQNLTDVEIAKVNALLTNVTNFEIPVENLDEKTKKLGDELKSFNQKLDDLYNQTQFSLNNANEAQRIIDKSG</sequence>
<feature type="disulfide bond" evidence="14">
    <location>
        <begin position="1415"/>
        <end position="1432"/>
    </location>
</feature>
<protein>
    <recommendedName>
        <fullName evidence="21">Laminin subunit alpha</fullName>
    </recommendedName>
</protein>
<keyword evidence="20" id="KW-1185">Reference proteome</keyword>
<feature type="disulfide bond" evidence="14">
    <location>
        <begin position="564"/>
        <end position="573"/>
    </location>
</feature>
<feature type="disulfide bond" evidence="14">
    <location>
        <begin position="1851"/>
        <end position="1865"/>
    </location>
</feature>
<evidence type="ECO:0000256" key="8">
    <source>
        <dbReference type="ARBA" id="ARBA00022889"/>
    </source>
</evidence>
<feature type="domain" description="Laminin EGF-like" evidence="16">
    <location>
        <begin position="1366"/>
        <end position="1412"/>
    </location>
</feature>
<feature type="disulfide bond" evidence="14">
    <location>
        <begin position="1726"/>
        <end position="1735"/>
    </location>
</feature>
<feature type="disulfide bond" evidence="14">
    <location>
        <begin position="1434"/>
        <end position="1443"/>
    </location>
</feature>
<name>A0AA38IZ08_9CUCU</name>
<feature type="domain" description="Laminin EGF-like" evidence="16">
    <location>
        <begin position="407"/>
        <end position="452"/>
    </location>
</feature>
<feature type="disulfide bond" evidence="14">
    <location>
        <begin position="519"/>
        <end position="528"/>
    </location>
</feature>
<feature type="disulfide bond" evidence="14">
    <location>
        <begin position="428"/>
        <end position="437"/>
    </location>
</feature>
<dbReference type="SMART" id="SM00180">
    <property type="entry name" value="EGF_Lam"/>
    <property type="match status" value="22"/>
</dbReference>
<dbReference type="GO" id="GO:0030054">
    <property type="term" value="C:cell junction"/>
    <property type="evidence" value="ECO:0007669"/>
    <property type="project" value="UniProtKB-ARBA"/>
</dbReference>
<dbReference type="SUPFAM" id="SSF57196">
    <property type="entry name" value="EGF/Laminin"/>
    <property type="match status" value="21"/>
</dbReference>
<feature type="disulfide bond" evidence="14">
    <location>
        <begin position="1296"/>
        <end position="1305"/>
    </location>
</feature>
<evidence type="ECO:0000256" key="3">
    <source>
        <dbReference type="ARBA" id="ARBA00022525"/>
    </source>
</evidence>
<keyword evidence="11" id="KW-0325">Glycoprotein</keyword>
<dbReference type="Gene3D" id="2.60.120.260">
    <property type="entry name" value="Galactose-binding domain-like"/>
    <property type="match status" value="1"/>
</dbReference>
<dbReference type="InterPro" id="IPR050440">
    <property type="entry name" value="Laminin/Netrin_ECM"/>
</dbReference>
<dbReference type="FunFam" id="2.10.25.10:FF:000069">
    <property type="entry name" value="Laminin subunit alpha 1"/>
    <property type="match status" value="1"/>
</dbReference>
<keyword evidence="6" id="KW-0677">Repeat</keyword>
<dbReference type="InterPro" id="IPR056863">
    <property type="entry name" value="LMN_ATRN_NET-like_EGF"/>
</dbReference>
<dbReference type="GO" id="GO:0030334">
    <property type="term" value="P:regulation of cell migration"/>
    <property type="evidence" value="ECO:0007669"/>
    <property type="project" value="InterPro"/>
</dbReference>
<dbReference type="InterPro" id="IPR002049">
    <property type="entry name" value="LE_dom"/>
</dbReference>
<evidence type="ECO:0000256" key="6">
    <source>
        <dbReference type="ARBA" id="ARBA00022737"/>
    </source>
</evidence>
<dbReference type="PRINTS" id="PR00011">
    <property type="entry name" value="EGFLAMININ"/>
</dbReference>
<dbReference type="Pfam" id="PF24973">
    <property type="entry name" value="EGF_LMN_ATRN"/>
    <property type="match status" value="1"/>
</dbReference>
<evidence type="ECO:0000256" key="14">
    <source>
        <dbReference type="PROSITE-ProRule" id="PRU00460"/>
    </source>
</evidence>
<comment type="caution">
    <text evidence="19">The sequence shown here is derived from an EMBL/GenBank/DDBJ whole genome shotgun (WGS) entry which is preliminary data.</text>
</comment>
<comment type="caution">
    <text evidence="14">Lacks conserved residue(s) required for the propagation of feature annotation.</text>
</comment>
<dbReference type="GO" id="GO:0005102">
    <property type="term" value="F:signaling receptor binding"/>
    <property type="evidence" value="ECO:0007669"/>
    <property type="project" value="InterPro"/>
</dbReference>
<feature type="disulfide bond" evidence="14">
    <location>
        <begin position="336"/>
        <end position="345"/>
    </location>
</feature>
<dbReference type="SMART" id="SM00181">
    <property type="entry name" value="EGF"/>
    <property type="match status" value="12"/>
</dbReference>
<dbReference type="Gene3D" id="2.10.25.10">
    <property type="entry name" value="Laminin"/>
    <property type="match status" value="19"/>
</dbReference>
<keyword evidence="7" id="KW-0084">Basement membrane</keyword>
<dbReference type="FunFam" id="2.10.25.10:FF:000033">
    <property type="entry name" value="Laminin subunit alpha 2"/>
    <property type="match status" value="1"/>
</dbReference>
<dbReference type="FunFam" id="2.10.25.10:FF:000082">
    <property type="entry name" value="Laminin subunit alpha 1"/>
    <property type="match status" value="1"/>
</dbReference>
<dbReference type="GO" id="GO:0030155">
    <property type="term" value="P:regulation of cell adhesion"/>
    <property type="evidence" value="ECO:0007669"/>
    <property type="project" value="InterPro"/>
</dbReference>
<dbReference type="FunFam" id="2.10.25.10:FF:000034">
    <property type="entry name" value="Laminin subunit alpha 3"/>
    <property type="match status" value="1"/>
</dbReference>
<dbReference type="Pfam" id="PF00055">
    <property type="entry name" value="Laminin_N"/>
    <property type="match status" value="1"/>
</dbReference>
<dbReference type="GO" id="GO:0042995">
    <property type="term" value="C:cell projection"/>
    <property type="evidence" value="ECO:0007669"/>
    <property type="project" value="UniProtKB-SubCell"/>
</dbReference>
<feature type="disulfide bond" evidence="14">
    <location>
        <begin position="455"/>
        <end position="472"/>
    </location>
</feature>
<evidence type="ECO:0000256" key="15">
    <source>
        <dbReference type="SAM" id="Coils"/>
    </source>
</evidence>
<feature type="domain" description="Laminin N-terminal" evidence="18">
    <location>
        <begin position="1"/>
        <end position="186"/>
    </location>
</feature>
<dbReference type="FunFam" id="2.10.25.10:FF:000209">
    <property type="entry name" value="Laminin subunit alpha 5"/>
    <property type="match status" value="1"/>
</dbReference>
<dbReference type="Pfam" id="PF06008">
    <property type="entry name" value="Laminin_I"/>
    <property type="match status" value="1"/>
</dbReference>
<dbReference type="GO" id="GO:0061564">
    <property type="term" value="P:axon development"/>
    <property type="evidence" value="ECO:0007669"/>
    <property type="project" value="UniProtKB-ARBA"/>
</dbReference>
<accession>A0AA38IZ08</accession>
<keyword evidence="8" id="KW-0130">Cell adhesion</keyword>
<feature type="disulfide bond" evidence="14">
    <location>
        <begin position="1935"/>
        <end position="1944"/>
    </location>
</feature>
<feature type="domain" description="Laminin EGF-like" evidence="16">
    <location>
        <begin position="453"/>
        <end position="498"/>
    </location>
</feature>
<keyword evidence="9 15" id="KW-0175">Coiled coil</keyword>
<dbReference type="FunFam" id="2.10.25.10:FF:000090">
    <property type="entry name" value="laminin subunit alpha"/>
    <property type="match status" value="1"/>
</dbReference>
<dbReference type="PROSITE" id="PS51115">
    <property type="entry name" value="LAMININ_IVA"/>
    <property type="match status" value="1"/>
</dbReference>
<feature type="domain" description="Laminin EGF-like" evidence="16">
    <location>
        <begin position="544"/>
        <end position="593"/>
    </location>
</feature>
<evidence type="ECO:0000259" key="16">
    <source>
        <dbReference type="PROSITE" id="PS50027"/>
    </source>
</evidence>
<dbReference type="InterPro" id="IPR000742">
    <property type="entry name" value="EGF"/>
</dbReference>
<evidence type="ECO:0000313" key="19">
    <source>
        <dbReference type="EMBL" id="KAJ3662817.1"/>
    </source>
</evidence>
<dbReference type="GO" id="GO:0009888">
    <property type="term" value="P:tissue development"/>
    <property type="evidence" value="ECO:0007669"/>
    <property type="project" value="TreeGrafter"/>
</dbReference>
<dbReference type="FunFam" id="2.10.25.10:FF:000074">
    <property type="entry name" value="Laminin subunit alpha"/>
    <property type="match status" value="1"/>
</dbReference>
<keyword evidence="13 14" id="KW-0424">Laminin EGF-like domain</keyword>
<feature type="domain" description="Laminin EGF-like" evidence="16">
    <location>
        <begin position="1707"/>
        <end position="1756"/>
    </location>
</feature>
<dbReference type="FunFam" id="2.10.25.10:FF:000407">
    <property type="entry name" value="Laminin subunit alpha-3"/>
    <property type="match status" value="1"/>
</dbReference>
<dbReference type="SMART" id="SM00281">
    <property type="entry name" value="LamB"/>
    <property type="match status" value="1"/>
</dbReference>
<keyword evidence="12" id="KW-0966">Cell projection</keyword>
<dbReference type="FunFam" id="2.10.25.10:FF:000011">
    <property type="entry name" value="Cadherin EGF LAG seven-pass G-type receptor"/>
    <property type="match status" value="1"/>
</dbReference>
<feature type="domain" description="Laminin EGF-like" evidence="16">
    <location>
        <begin position="316"/>
        <end position="360"/>
    </location>
</feature>
<evidence type="ECO:0000256" key="5">
    <source>
        <dbReference type="ARBA" id="ARBA00022729"/>
    </source>
</evidence>
<dbReference type="GO" id="GO:0045995">
    <property type="term" value="P:regulation of embryonic development"/>
    <property type="evidence" value="ECO:0007669"/>
    <property type="project" value="InterPro"/>
</dbReference>
<evidence type="ECO:0000256" key="1">
    <source>
        <dbReference type="ARBA" id="ARBA00004302"/>
    </source>
</evidence>
<feature type="domain" description="Laminin EGF-like" evidence="16">
    <location>
        <begin position="1413"/>
        <end position="1463"/>
    </location>
</feature>
<dbReference type="InterPro" id="IPR008211">
    <property type="entry name" value="Laminin_N"/>
</dbReference>
<feature type="domain" description="Laminin IV type A" evidence="17">
    <location>
        <begin position="1484"/>
        <end position="1673"/>
    </location>
</feature>
<keyword evidence="3" id="KW-0964">Secreted</keyword>
<dbReference type="CDD" id="cd00055">
    <property type="entry name" value="EGF_Lam"/>
    <property type="match status" value="19"/>
</dbReference>
<keyword evidence="10 14" id="KW-1015">Disulfide bond</keyword>
<feature type="domain" description="Laminin EGF-like" evidence="16">
    <location>
        <begin position="1815"/>
        <end position="1867"/>
    </location>
</feature>
<evidence type="ECO:0000313" key="20">
    <source>
        <dbReference type="Proteomes" id="UP001168821"/>
    </source>
</evidence>
<dbReference type="GO" id="GO:0005604">
    <property type="term" value="C:basement membrane"/>
    <property type="evidence" value="ECO:0007669"/>
    <property type="project" value="UniProtKB-SubCell"/>
</dbReference>
<feature type="disulfide bond" evidence="14">
    <location>
        <begin position="1388"/>
        <end position="1397"/>
    </location>
</feature>
<dbReference type="FunFam" id="2.10.25.10:FF:000224">
    <property type="entry name" value="Usherin"/>
    <property type="match status" value="1"/>
</dbReference>
<dbReference type="Proteomes" id="UP001168821">
    <property type="component" value="Unassembled WGS sequence"/>
</dbReference>
<feature type="disulfide bond" evidence="14">
    <location>
        <begin position="409"/>
        <end position="426"/>
    </location>
</feature>
<dbReference type="GO" id="GO:0016477">
    <property type="term" value="P:cell migration"/>
    <property type="evidence" value="ECO:0007669"/>
    <property type="project" value="UniProtKB-ARBA"/>
</dbReference>
<evidence type="ECO:0000256" key="13">
    <source>
        <dbReference type="ARBA" id="ARBA00023292"/>
    </source>
</evidence>
<feature type="disulfide bond" evidence="14">
    <location>
        <begin position="544"/>
        <end position="556"/>
    </location>
</feature>
<dbReference type="FunFam" id="2.10.25.10:FF:000106">
    <property type="entry name" value="Heparan sulfate proteoglycan 2"/>
    <property type="match status" value="1"/>
</dbReference>
<evidence type="ECO:0000259" key="18">
    <source>
        <dbReference type="PROSITE" id="PS51117"/>
    </source>
</evidence>
<feature type="disulfide bond" evidence="14">
    <location>
        <begin position="499"/>
        <end position="511"/>
    </location>
</feature>
<feature type="disulfide bond" evidence="14">
    <location>
        <begin position="1839"/>
        <end position="1848"/>
    </location>
</feature>
<evidence type="ECO:0000256" key="4">
    <source>
        <dbReference type="ARBA" id="ARBA00022530"/>
    </source>
</evidence>
<feature type="disulfide bond" evidence="14">
    <location>
        <begin position="474"/>
        <end position="483"/>
    </location>
</feature>
<dbReference type="Gene3D" id="2.170.300.10">
    <property type="entry name" value="Tie2 ligand-binding domain superfamily"/>
    <property type="match status" value="1"/>
</dbReference>
<dbReference type="PANTHER" id="PTHR10574:SF406">
    <property type="entry name" value="LAMININ SUBUNIT ALPHA 5"/>
    <property type="match status" value="1"/>
</dbReference>
<dbReference type="GO" id="GO:0006950">
    <property type="term" value="P:response to stress"/>
    <property type="evidence" value="ECO:0007669"/>
    <property type="project" value="UniProtKB-ARBA"/>
</dbReference>
<evidence type="ECO:0000256" key="9">
    <source>
        <dbReference type="ARBA" id="ARBA00023054"/>
    </source>
</evidence>
<dbReference type="InterPro" id="IPR009254">
    <property type="entry name" value="Laminin_aI"/>
</dbReference>
<feature type="domain" description="Laminin EGF-like" evidence="16">
    <location>
        <begin position="499"/>
        <end position="543"/>
    </location>
</feature>
<dbReference type="GO" id="GO:0009887">
    <property type="term" value="P:animal organ morphogenesis"/>
    <property type="evidence" value="ECO:0007669"/>
    <property type="project" value="TreeGrafter"/>
</dbReference>
<gene>
    <name evidence="19" type="ORF">Zmor_007143</name>
</gene>
<reference evidence="19" key="1">
    <citation type="journal article" date="2023" name="G3 (Bethesda)">
        <title>Whole genome assemblies of Zophobas morio and Tenebrio molitor.</title>
        <authorList>
            <person name="Kaur S."/>
            <person name="Stinson S.A."/>
            <person name="diCenzo G.C."/>
        </authorList>
    </citation>
    <scope>NUCLEOTIDE SEQUENCE</scope>
    <source>
        <strain evidence="19">QUZm001</strain>
    </source>
</reference>
<feature type="disulfide bond" evidence="14">
    <location>
        <begin position="407"/>
        <end position="419"/>
    </location>
</feature>
<dbReference type="GO" id="GO:0034446">
    <property type="term" value="P:substrate adhesion-dependent cell spreading"/>
    <property type="evidence" value="ECO:0007669"/>
    <property type="project" value="UniProtKB-ARBA"/>
</dbReference>
<dbReference type="FunFam" id="2.10.25.10:FF:000051">
    <property type="entry name" value="Laminin subunit alpha 4"/>
    <property type="match status" value="1"/>
</dbReference>
<feature type="disulfide bond" evidence="14">
    <location>
        <begin position="1338"/>
        <end position="1347"/>
    </location>
</feature>
<evidence type="ECO:0000256" key="11">
    <source>
        <dbReference type="ARBA" id="ARBA00023180"/>
    </source>
</evidence>
<feature type="coiled-coil region" evidence="15">
    <location>
        <begin position="2197"/>
        <end position="2224"/>
    </location>
</feature>